<keyword evidence="2" id="KW-1185">Reference proteome</keyword>
<gene>
    <name evidence="1" type="ORF">FAZ98_31815</name>
</gene>
<dbReference type="KEGG" id="pacs:FAZ98_31815"/>
<organism evidence="1 2">
    <name type="scientific">Paraburkholderia acidisoli</name>
    <dbReference type="NCBI Taxonomy" id="2571748"/>
    <lineage>
        <taxon>Bacteria</taxon>
        <taxon>Pseudomonadati</taxon>
        <taxon>Pseudomonadota</taxon>
        <taxon>Betaproteobacteria</taxon>
        <taxon>Burkholderiales</taxon>
        <taxon>Burkholderiaceae</taxon>
        <taxon>Paraburkholderia</taxon>
    </lineage>
</organism>
<dbReference type="AlphaFoldDB" id="A0A7Z2GR57"/>
<dbReference type="RefSeq" id="WP_158957697.1">
    <property type="nucleotide sequence ID" value="NZ_CP046916.1"/>
</dbReference>
<evidence type="ECO:0000313" key="1">
    <source>
        <dbReference type="EMBL" id="QGZ66375.1"/>
    </source>
</evidence>
<reference evidence="1 2" key="1">
    <citation type="submission" date="2019-12" db="EMBL/GenBank/DDBJ databases">
        <title>Paraburkholderia acidiphila 7Q-K02 sp. nov and Paraburkholderia acidisoli DHF22 sp. nov., two strains isolated from forest soil.</title>
        <authorList>
            <person name="Gao Z."/>
            <person name="Qiu L."/>
        </authorList>
    </citation>
    <scope>NUCLEOTIDE SEQUENCE [LARGE SCALE GENOMIC DNA]</scope>
    <source>
        <strain evidence="1 2">DHF22</strain>
    </source>
</reference>
<accession>A0A7Z2GR57</accession>
<evidence type="ECO:0000313" key="2">
    <source>
        <dbReference type="Proteomes" id="UP000433577"/>
    </source>
</evidence>
<name>A0A7Z2GR57_9BURK</name>
<sequence>MTLDESNLVDDLLVSSHRWQEVYAVRLGLPRCDSTCRAYQLPVDRLSADEAAAISDLKIWKRNGETVDALVEGLTWQQRAGLQTTLRNKRIGYDVFKSERFSKEEIHIFFQQAKEALYPKFVARGLIKISAEAA</sequence>
<dbReference type="Proteomes" id="UP000433577">
    <property type="component" value="Chromosome 4"/>
</dbReference>
<dbReference type="EMBL" id="CP046916">
    <property type="protein sequence ID" value="QGZ66375.1"/>
    <property type="molecule type" value="Genomic_DNA"/>
</dbReference>
<proteinExistence type="predicted"/>
<protein>
    <submittedName>
        <fullName evidence="1">Uncharacterized protein</fullName>
    </submittedName>
</protein>
<dbReference type="OrthoDB" id="8663464at2"/>